<evidence type="ECO:0000313" key="7">
    <source>
        <dbReference type="Proteomes" id="UP001169764"/>
    </source>
</evidence>
<dbReference type="EMBL" id="JAUOTP010000001">
    <property type="protein sequence ID" value="MDO6413135.1"/>
    <property type="molecule type" value="Genomic_DNA"/>
</dbReference>
<evidence type="ECO:0000256" key="4">
    <source>
        <dbReference type="ARBA" id="ARBA00023239"/>
    </source>
</evidence>
<dbReference type="Gene3D" id="3.90.1590.10">
    <property type="entry name" value="glutathione-dependent formaldehyde- activating enzyme (gfa)"/>
    <property type="match status" value="1"/>
</dbReference>
<dbReference type="PROSITE" id="PS51891">
    <property type="entry name" value="CENP_V_GFA"/>
    <property type="match status" value="1"/>
</dbReference>
<dbReference type="InterPro" id="IPR006913">
    <property type="entry name" value="CENP-V/GFA"/>
</dbReference>
<evidence type="ECO:0000256" key="2">
    <source>
        <dbReference type="ARBA" id="ARBA00022723"/>
    </source>
</evidence>
<evidence type="ECO:0000259" key="5">
    <source>
        <dbReference type="PROSITE" id="PS51891"/>
    </source>
</evidence>
<feature type="domain" description="CENP-V/GFA" evidence="5">
    <location>
        <begin position="4"/>
        <end position="114"/>
    </location>
</feature>
<name>A0ABT8Y498_9SPHN</name>
<keyword evidence="4" id="KW-0456">Lyase</keyword>
<dbReference type="PANTHER" id="PTHR33337">
    <property type="entry name" value="GFA DOMAIN-CONTAINING PROTEIN"/>
    <property type="match status" value="1"/>
</dbReference>
<keyword evidence="2" id="KW-0479">Metal-binding</keyword>
<evidence type="ECO:0000313" key="6">
    <source>
        <dbReference type="EMBL" id="MDO6413135.1"/>
    </source>
</evidence>
<organism evidence="6 7">
    <name type="scientific">Sphingomonas natans</name>
    <dbReference type="NCBI Taxonomy" id="3063330"/>
    <lineage>
        <taxon>Bacteria</taxon>
        <taxon>Pseudomonadati</taxon>
        <taxon>Pseudomonadota</taxon>
        <taxon>Alphaproteobacteria</taxon>
        <taxon>Sphingomonadales</taxon>
        <taxon>Sphingomonadaceae</taxon>
        <taxon>Sphingomonas</taxon>
    </lineage>
</organism>
<dbReference type="InterPro" id="IPR011057">
    <property type="entry name" value="Mss4-like_sf"/>
</dbReference>
<sequence>MAALAGGCACGAVRFRILSDPIDAGWCHCRTCQLNSGCPAMAFASIPTTDYEVEQGADKFGRFASSDFAHREFCTACGTPLFLQEHNSPEQLDFSIATLDEPDRVRPGFHIFYTSRIEWAEACDGLPRYPRSRRNSEPMA</sequence>
<comment type="similarity">
    <text evidence="1">Belongs to the Gfa family.</text>
</comment>
<accession>A0ABT8Y498</accession>
<gene>
    <name evidence="6" type="ORF">Q4F19_01955</name>
</gene>
<keyword evidence="3" id="KW-0862">Zinc</keyword>
<keyword evidence="7" id="KW-1185">Reference proteome</keyword>
<dbReference type="Pfam" id="PF04828">
    <property type="entry name" value="GFA"/>
    <property type="match status" value="1"/>
</dbReference>
<dbReference type="PANTHER" id="PTHR33337:SF40">
    <property type="entry name" value="CENP-V_GFA DOMAIN-CONTAINING PROTEIN-RELATED"/>
    <property type="match status" value="1"/>
</dbReference>
<reference evidence="6" key="1">
    <citation type="submission" date="2023-07" db="EMBL/GenBank/DDBJ databases">
        <authorList>
            <person name="Kim M."/>
        </authorList>
    </citation>
    <scope>NUCLEOTIDE SEQUENCE</scope>
    <source>
        <strain evidence="6">BIUV-7</strain>
    </source>
</reference>
<evidence type="ECO:0000256" key="3">
    <source>
        <dbReference type="ARBA" id="ARBA00022833"/>
    </source>
</evidence>
<proteinExistence type="inferred from homology"/>
<comment type="caution">
    <text evidence="6">The sequence shown here is derived from an EMBL/GenBank/DDBJ whole genome shotgun (WGS) entry which is preliminary data.</text>
</comment>
<dbReference type="SUPFAM" id="SSF51316">
    <property type="entry name" value="Mss4-like"/>
    <property type="match status" value="1"/>
</dbReference>
<protein>
    <submittedName>
        <fullName evidence="6">GFA family protein</fullName>
    </submittedName>
</protein>
<evidence type="ECO:0000256" key="1">
    <source>
        <dbReference type="ARBA" id="ARBA00005495"/>
    </source>
</evidence>
<dbReference type="Proteomes" id="UP001169764">
    <property type="component" value="Unassembled WGS sequence"/>
</dbReference>
<dbReference type="RefSeq" id="WP_303539452.1">
    <property type="nucleotide sequence ID" value="NZ_JAUOTP010000001.1"/>
</dbReference>